<evidence type="ECO:0000313" key="4">
    <source>
        <dbReference type="Proteomes" id="UP001596501"/>
    </source>
</evidence>
<reference evidence="4" key="1">
    <citation type="journal article" date="2019" name="Int. J. Syst. Evol. Microbiol.">
        <title>The Global Catalogue of Microorganisms (GCM) 10K type strain sequencing project: providing services to taxonomists for standard genome sequencing and annotation.</title>
        <authorList>
            <consortium name="The Broad Institute Genomics Platform"/>
            <consortium name="The Broad Institute Genome Sequencing Center for Infectious Disease"/>
            <person name="Wu L."/>
            <person name="Ma J."/>
        </authorList>
    </citation>
    <scope>NUCLEOTIDE SEQUENCE [LARGE SCALE GENOMIC DNA]</scope>
    <source>
        <strain evidence="4">CGMCC 1.12371</strain>
    </source>
</reference>
<comment type="similarity">
    <text evidence="1">Belongs to the UPF0065 (bug) family.</text>
</comment>
<gene>
    <name evidence="3" type="ORF">ACFQPB_23070</name>
</gene>
<dbReference type="InterPro" id="IPR042100">
    <property type="entry name" value="Bug_dom1"/>
</dbReference>
<dbReference type="Gene3D" id="3.40.190.150">
    <property type="entry name" value="Bordetella uptake gene, domain 1"/>
    <property type="match status" value="1"/>
</dbReference>
<dbReference type="PANTHER" id="PTHR42928">
    <property type="entry name" value="TRICARBOXYLATE-BINDING PROTEIN"/>
    <property type="match status" value="1"/>
</dbReference>
<proteinExistence type="inferred from homology"/>
<keyword evidence="4" id="KW-1185">Reference proteome</keyword>
<feature type="chain" id="PRO_5045221442" evidence="2">
    <location>
        <begin position="24"/>
        <end position="322"/>
    </location>
</feature>
<comment type="caution">
    <text evidence="3">The sequence shown here is derived from an EMBL/GenBank/DDBJ whole genome shotgun (WGS) entry which is preliminary data.</text>
</comment>
<protein>
    <submittedName>
        <fullName evidence="3">Tripartite tricarboxylate transporter substrate-binding protein</fullName>
    </submittedName>
</protein>
<accession>A0ABW2QTM1</accession>
<name>A0ABW2QTM1_9BURK</name>
<dbReference type="InterPro" id="IPR005064">
    <property type="entry name" value="BUG"/>
</dbReference>
<evidence type="ECO:0000256" key="1">
    <source>
        <dbReference type="ARBA" id="ARBA00006987"/>
    </source>
</evidence>
<keyword evidence="2" id="KW-0732">Signal</keyword>
<dbReference type="PANTHER" id="PTHR42928:SF5">
    <property type="entry name" value="BLR1237 PROTEIN"/>
    <property type="match status" value="1"/>
</dbReference>
<organism evidence="3 4">
    <name type="scientific">Hydrogenophaga atypica</name>
    <dbReference type="NCBI Taxonomy" id="249409"/>
    <lineage>
        <taxon>Bacteria</taxon>
        <taxon>Pseudomonadati</taxon>
        <taxon>Pseudomonadota</taxon>
        <taxon>Betaproteobacteria</taxon>
        <taxon>Burkholderiales</taxon>
        <taxon>Comamonadaceae</taxon>
        <taxon>Hydrogenophaga</taxon>
    </lineage>
</organism>
<dbReference type="Proteomes" id="UP001596501">
    <property type="component" value="Unassembled WGS sequence"/>
</dbReference>
<dbReference type="SUPFAM" id="SSF53850">
    <property type="entry name" value="Periplasmic binding protein-like II"/>
    <property type="match status" value="1"/>
</dbReference>
<dbReference type="PIRSF" id="PIRSF017082">
    <property type="entry name" value="YflP"/>
    <property type="match status" value="1"/>
</dbReference>
<sequence>MNRRTLLGCTCALALTVPWAALAQQAPLRVLVGFPAGGSTDAIARHLAQGLSEQLQRSVVVENRPGAGGQLAANALKVAAPDGNTLFLSNSHALAMIPLTVRQPGYDPAKDFASVGMVAISNDVLAVNPALVGEVRDLKGLVQWGNANPGKLNVGVPAPASDPDFGVRILAREFKGDLTSVPYRGDGPVIQDLVAGQIPAGIGSIGAMMQYAKSGKVRVIAMSGPSRLSGMPEVPTYVEQGLKGYGVSGFVALMAPAGTPADIIQRYNQAAAKVVASAAFQTKVSELGVVPTTSTPEELAVRIRDTTTAFTSMVERSGYKLP</sequence>
<feature type="signal peptide" evidence="2">
    <location>
        <begin position="1"/>
        <end position="23"/>
    </location>
</feature>
<evidence type="ECO:0000313" key="3">
    <source>
        <dbReference type="EMBL" id="MFC7411742.1"/>
    </source>
</evidence>
<dbReference type="EMBL" id="JBHTCA010000046">
    <property type="protein sequence ID" value="MFC7411742.1"/>
    <property type="molecule type" value="Genomic_DNA"/>
</dbReference>
<evidence type="ECO:0000256" key="2">
    <source>
        <dbReference type="SAM" id="SignalP"/>
    </source>
</evidence>
<dbReference type="RefSeq" id="WP_028604879.1">
    <property type="nucleotide sequence ID" value="NZ_JBHTCA010000046.1"/>
</dbReference>
<dbReference type="Gene3D" id="3.40.190.10">
    <property type="entry name" value="Periplasmic binding protein-like II"/>
    <property type="match status" value="1"/>
</dbReference>
<dbReference type="Pfam" id="PF03401">
    <property type="entry name" value="TctC"/>
    <property type="match status" value="1"/>
</dbReference>